<feature type="compositionally biased region" description="Basic residues" evidence="2">
    <location>
        <begin position="102"/>
        <end position="119"/>
    </location>
</feature>
<protein>
    <recommendedName>
        <fullName evidence="3">TFIIS N-terminal domain-containing protein</fullName>
    </recommendedName>
</protein>
<dbReference type="OMA" id="YVREPTH"/>
<evidence type="ECO:0000256" key="2">
    <source>
        <dbReference type="SAM" id="MobiDB-lite"/>
    </source>
</evidence>
<dbReference type="STRING" id="436017.A4RRU6"/>
<dbReference type="GeneID" id="4999984"/>
<proteinExistence type="predicted"/>
<dbReference type="OrthoDB" id="552188at2759"/>
<dbReference type="AlphaFoldDB" id="A4RRU6"/>
<dbReference type="PROSITE" id="PS51319">
    <property type="entry name" value="TFIIS_N"/>
    <property type="match status" value="1"/>
</dbReference>
<dbReference type="SUPFAM" id="SSF47676">
    <property type="entry name" value="Conserved domain common to transcription factors TFIIS, elongin A, CRSP70"/>
    <property type="match status" value="1"/>
</dbReference>
<dbReference type="KEGG" id="olu:OSTLU_13941"/>
<feature type="region of interest" description="Disordered" evidence="2">
    <location>
        <begin position="507"/>
        <end position="530"/>
    </location>
</feature>
<feature type="compositionally biased region" description="Basic and acidic residues" evidence="2">
    <location>
        <begin position="416"/>
        <end position="426"/>
    </location>
</feature>
<keyword evidence="1" id="KW-0539">Nucleus</keyword>
<feature type="compositionally biased region" description="Polar residues" evidence="2">
    <location>
        <begin position="427"/>
        <end position="445"/>
    </location>
</feature>
<dbReference type="RefSeq" id="XP_001415630.1">
    <property type="nucleotide sequence ID" value="XM_001415593.1"/>
</dbReference>
<accession>A4RRU6</accession>
<dbReference type="Gene3D" id="1.20.930.10">
    <property type="entry name" value="Conserved domain common to transcription factors TFIIS, elongin A, CRSP70"/>
    <property type="match status" value="1"/>
</dbReference>
<gene>
    <name evidence="4" type="ORF">OSTLU_13941</name>
</gene>
<feature type="domain" description="TFIIS N-terminal" evidence="3">
    <location>
        <begin position="313"/>
        <end position="391"/>
    </location>
</feature>
<sequence>MARSSAQAFVAYRAAFEPGKTGRGRSVKYFLVEADGRETLAAYADESTPGDSHYTYKNCEEFTSFGTLCCHNRKALHSWLDSIVRASSGVVTTGPISTAAGKNKRASGKNKKKQGKAKRSGMSELVMTHEAATSGAAAAVTVSTTKPDGSARFVSYSQEKFTFPDGRRGVRFYVMDEVGTPTLAVLGEERETRDGHYQYKRVDTFTAGAPLRCGNLSGVHKWLKDHIAGGQLVGVNFPYSSVAHGQDNGAAASAAALARRKRGDIADGVSLIDPAVTFQTKVEEREAQWALARRGALAYVREPTHPDHVAELKEIVPVLKAAKAENKAAVKDLLSVIEAFRALNSVYVSLHTLDSMDIKDVVVGLQKHPNETISQLATKSVRQWLGSLYSHIGTLASVYERPKPLPPRNKVGYGPPKDEVNNEGQDKSNSPLSLRQRTGVATPTVSGAKRAADVVLPTTSSQCSPPPKMQKTNSGLPGCTPLGKGHKLCPQCAGTCGSPTRVCPHCGSALPYKSPPKDKKDGEPVPKKKV</sequence>
<feature type="compositionally biased region" description="Basic and acidic residues" evidence="2">
    <location>
        <begin position="515"/>
        <end position="530"/>
    </location>
</feature>
<dbReference type="Gramene" id="ABO93922">
    <property type="protein sequence ID" value="ABO93922"/>
    <property type="gene ID" value="OSTLU_13941"/>
</dbReference>
<organism evidence="4 5">
    <name type="scientific">Ostreococcus lucimarinus (strain CCE9901)</name>
    <dbReference type="NCBI Taxonomy" id="436017"/>
    <lineage>
        <taxon>Eukaryota</taxon>
        <taxon>Viridiplantae</taxon>
        <taxon>Chlorophyta</taxon>
        <taxon>Mamiellophyceae</taxon>
        <taxon>Mamiellales</taxon>
        <taxon>Bathycoccaceae</taxon>
        <taxon>Ostreococcus</taxon>
    </lineage>
</organism>
<dbReference type="Proteomes" id="UP000001568">
    <property type="component" value="Chromosome 1"/>
</dbReference>
<evidence type="ECO:0000259" key="3">
    <source>
        <dbReference type="PROSITE" id="PS51319"/>
    </source>
</evidence>
<dbReference type="GO" id="GO:0005634">
    <property type="term" value="C:nucleus"/>
    <property type="evidence" value="ECO:0007669"/>
    <property type="project" value="UniProtKB-SubCell"/>
</dbReference>
<feature type="region of interest" description="Disordered" evidence="2">
    <location>
        <begin position="400"/>
        <end position="451"/>
    </location>
</feature>
<dbReference type="InterPro" id="IPR035441">
    <property type="entry name" value="TFIIS/LEDGF_dom_sf"/>
</dbReference>
<evidence type="ECO:0000256" key="1">
    <source>
        <dbReference type="PROSITE-ProRule" id="PRU00649"/>
    </source>
</evidence>
<name>A4RRU6_OSTLU</name>
<reference evidence="4 5" key="1">
    <citation type="journal article" date="2007" name="Proc. Natl. Acad. Sci. U.S.A.">
        <title>The tiny eukaryote Ostreococcus provides genomic insights into the paradox of plankton speciation.</title>
        <authorList>
            <person name="Palenik B."/>
            <person name="Grimwood J."/>
            <person name="Aerts A."/>
            <person name="Rouze P."/>
            <person name="Salamov A."/>
            <person name="Putnam N."/>
            <person name="Dupont C."/>
            <person name="Jorgensen R."/>
            <person name="Derelle E."/>
            <person name="Rombauts S."/>
            <person name="Zhou K."/>
            <person name="Otillar R."/>
            <person name="Merchant S.S."/>
            <person name="Podell S."/>
            <person name="Gaasterland T."/>
            <person name="Napoli C."/>
            <person name="Gendler K."/>
            <person name="Manuell A."/>
            <person name="Tai V."/>
            <person name="Vallon O."/>
            <person name="Piganeau G."/>
            <person name="Jancek S."/>
            <person name="Heijde M."/>
            <person name="Jabbari K."/>
            <person name="Bowler C."/>
            <person name="Lohr M."/>
            <person name="Robbens S."/>
            <person name="Werner G."/>
            <person name="Dubchak I."/>
            <person name="Pazour G.J."/>
            <person name="Ren Q."/>
            <person name="Paulsen I."/>
            <person name="Delwiche C."/>
            <person name="Schmutz J."/>
            <person name="Rokhsar D."/>
            <person name="Van de Peer Y."/>
            <person name="Moreau H."/>
            <person name="Grigoriev I.V."/>
        </authorList>
    </citation>
    <scope>NUCLEOTIDE SEQUENCE [LARGE SCALE GENOMIC DNA]</scope>
    <source>
        <strain evidence="4 5">CCE9901</strain>
    </source>
</reference>
<dbReference type="InterPro" id="IPR017923">
    <property type="entry name" value="TFIIS_N"/>
</dbReference>
<evidence type="ECO:0000313" key="4">
    <source>
        <dbReference type="EMBL" id="ABO93922.1"/>
    </source>
</evidence>
<comment type="subcellular location">
    <subcellularLocation>
        <location evidence="1">Nucleus</location>
    </subcellularLocation>
</comment>
<feature type="region of interest" description="Disordered" evidence="2">
    <location>
        <begin position="94"/>
        <end position="122"/>
    </location>
</feature>
<dbReference type="HOGENOM" id="CLU_522118_0_0_1"/>
<evidence type="ECO:0000313" key="5">
    <source>
        <dbReference type="Proteomes" id="UP000001568"/>
    </source>
</evidence>
<keyword evidence="5" id="KW-1185">Reference proteome</keyword>
<dbReference type="eggNOG" id="ENOG502RI4W">
    <property type="taxonomic scope" value="Eukaryota"/>
</dbReference>
<dbReference type="EMBL" id="CP000581">
    <property type="protein sequence ID" value="ABO93922.1"/>
    <property type="molecule type" value="Genomic_DNA"/>
</dbReference>